<dbReference type="RefSeq" id="WP_110313761.1">
    <property type="nucleotide sequence ID" value="NZ_QJKC01000024.1"/>
</dbReference>
<feature type="transmembrane region" description="Helical" evidence="4">
    <location>
        <begin position="269"/>
        <end position="289"/>
    </location>
</feature>
<feature type="transmembrane region" description="Helical" evidence="4">
    <location>
        <begin position="394"/>
        <end position="411"/>
    </location>
</feature>
<keyword evidence="3 4" id="KW-0472">Membrane</keyword>
<gene>
    <name evidence="5" type="ORF">DFR38_12426</name>
</gene>
<dbReference type="CDD" id="cd17339">
    <property type="entry name" value="MFS_NIMT_CynX_like"/>
    <property type="match status" value="1"/>
</dbReference>
<feature type="transmembrane region" description="Helical" evidence="4">
    <location>
        <begin position="194"/>
        <end position="214"/>
    </location>
</feature>
<feature type="transmembrane region" description="Helical" evidence="4">
    <location>
        <begin position="106"/>
        <end position="124"/>
    </location>
</feature>
<dbReference type="SUPFAM" id="SSF103473">
    <property type="entry name" value="MFS general substrate transporter"/>
    <property type="match status" value="1"/>
</dbReference>
<evidence type="ECO:0000313" key="6">
    <source>
        <dbReference type="Proteomes" id="UP000248395"/>
    </source>
</evidence>
<sequence>MSRTPPSAPPSLADELLIDAEIDDDGVQQAPVPTTPRWLLVAGLVLIGINLRPALSSLAPVLGQIKTEIGISATMAGLLTTLPVLCLGLFGPLAPQLARRFGSERSIAAVLLLLAAGIALRSQLGLHGLLLGSLLSGAAIGMIGVLLPGIVKRDFPQQAGLMTGVYTMALCLGAALAAGATVPLDHLFGQRWQVALAFWAIPALLAFVVWWPQLGQGQQRHAGHWQVSGLWREALAWQVTAYMGLQSSLSYIVFGWMPSILIERGLSPLDAGLMMSLSIMSQVLASLGVPLLAQRCPDQRLPIACVMTLTLAGLLGMLYAPPGQLWLWAVLLGIGQGGAFSMALSLLVLRSPDSHVAAHLSGMAQGVGYTIAAAGPLAAGIIHDAAGNWRPAGWLFGGIAGAALCFGLLAGRQRLLRARAVRLD</sequence>
<dbReference type="Pfam" id="PF07690">
    <property type="entry name" value="MFS_1"/>
    <property type="match status" value="1"/>
</dbReference>
<keyword evidence="1 4" id="KW-0812">Transmembrane</keyword>
<protein>
    <submittedName>
        <fullName evidence="5">CP family cyanate transporter-like MFS transporter</fullName>
    </submittedName>
</protein>
<feature type="transmembrane region" description="Helical" evidence="4">
    <location>
        <begin position="130"/>
        <end position="151"/>
    </location>
</feature>
<name>A0A318J3I8_9NEIS</name>
<accession>A0A318J3I8</accession>
<dbReference type="GO" id="GO:0016020">
    <property type="term" value="C:membrane"/>
    <property type="evidence" value="ECO:0007669"/>
    <property type="project" value="InterPro"/>
</dbReference>
<evidence type="ECO:0000256" key="3">
    <source>
        <dbReference type="ARBA" id="ARBA00023136"/>
    </source>
</evidence>
<feature type="transmembrane region" description="Helical" evidence="4">
    <location>
        <begin position="75"/>
        <end position="94"/>
    </location>
</feature>
<reference evidence="5 6" key="1">
    <citation type="submission" date="2018-05" db="EMBL/GenBank/DDBJ databases">
        <title>Genomic Encyclopedia of Type Strains, Phase IV (KMG-IV): sequencing the most valuable type-strain genomes for metagenomic binning, comparative biology and taxonomic classification.</title>
        <authorList>
            <person name="Goeker M."/>
        </authorList>
    </citation>
    <scope>NUCLEOTIDE SEQUENCE [LARGE SCALE GENOMIC DNA]</scope>
    <source>
        <strain evidence="5 6">DSM 25134</strain>
    </source>
</reference>
<dbReference type="InterPro" id="IPR011701">
    <property type="entry name" value="MFS"/>
</dbReference>
<dbReference type="PANTHER" id="PTHR23523">
    <property type="match status" value="1"/>
</dbReference>
<evidence type="ECO:0000313" key="5">
    <source>
        <dbReference type="EMBL" id="PXX41703.1"/>
    </source>
</evidence>
<comment type="caution">
    <text evidence="5">The sequence shown here is derived from an EMBL/GenBank/DDBJ whole genome shotgun (WGS) entry which is preliminary data.</text>
</comment>
<dbReference type="OrthoDB" id="5317164at2"/>
<dbReference type="InterPro" id="IPR004747">
    <property type="entry name" value="CynX-like"/>
</dbReference>
<dbReference type="Gene3D" id="1.20.1250.20">
    <property type="entry name" value="MFS general substrate transporter like domains"/>
    <property type="match status" value="2"/>
</dbReference>
<dbReference type="PANTHER" id="PTHR23523:SF2">
    <property type="entry name" value="2-NITROIMIDAZOLE TRANSPORTER"/>
    <property type="match status" value="1"/>
</dbReference>
<evidence type="ECO:0000256" key="2">
    <source>
        <dbReference type="ARBA" id="ARBA00022989"/>
    </source>
</evidence>
<feature type="transmembrane region" description="Helical" evidence="4">
    <location>
        <begin position="301"/>
        <end position="320"/>
    </location>
</feature>
<feature type="transmembrane region" description="Helical" evidence="4">
    <location>
        <begin position="38"/>
        <end position="55"/>
    </location>
</feature>
<evidence type="ECO:0000256" key="1">
    <source>
        <dbReference type="ARBA" id="ARBA00022692"/>
    </source>
</evidence>
<proteinExistence type="predicted"/>
<dbReference type="Proteomes" id="UP000248395">
    <property type="component" value="Unassembled WGS sequence"/>
</dbReference>
<dbReference type="InterPro" id="IPR036259">
    <property type="entry name" value="MFS_trans_sf"/>
</dbReference>
<evidence type="ECO:0000256" key="4">
    <source>
        <dbReference type="SAM" id="Phobius"/>
    </source>
</evidence>
<feature type="transmembrane region" description="Helical" evidence="4">
    <location>
        <begin position="235"/>
        <end position="257"/>
    </location>
</feature>
<dbReference type="GO" id="GO:0022857">
    <property type="term" value="F:transmembrane transporter activity"/>
    <property type="evidence" value="ECO:0007669"/>
    <property type="project" value="InterPro"/>
</dbReference>
<dbReference type="AlphaFoldDB" id="A0A318J3I8"/>
<organism evidence="5 6">
    <name type="scientific">Aquitalea magnusonii</name>
    <dbReference type="NCBI Taxonomy" id="332411"/>
    <lineage>
        <taxon>Bacteria</taxon>
        <taxon>Pseudomonadati</taxon>
        <taxon>Pseudomonadota</taxon>
        <taxon>Betaproteobacteria</taxon>
        <taxon>Neisseriales</taxon>
        <taxon>Chromobacteriaceae</taxon>
        <taxon>Aquitalea</taxon>
    </lineage>
</organism>
<dbReference type="EMBL" id="QJKC01000024">
    <property type="protein sequence ID" value="PXX41703.1"/>
    <property type="molecule type" value="Genomic_DNA"/>
</dbReference>
<feature type="transmembrane region" description="Helical" evidence="4">
    <location>
        <begin position="356"/>
        <end position="382"/>
    </location>
</feature>
<keyword evidence="6" id="KW-1185">Reference proteome</keyword>
<dbReference type="NCBIfam" id="TIGR00896">
    <property type="entry name" value="CynX"/>
    <property type="match status" value="1"/>
</dbReference>
<feature type="transmembrane region" description="Helical" evidence="4">
    <location>
        <begin position="163"/>
        <end position="182"/>
    </location>
</feature>
<keyword evidence="2 4" id="KW-1133">Transmembrane helix</keyword>
<feature type="transmembrane region" description="Helical" evidence="4">
    <location>
        <begin position="326"/>
        <end position="349"/>
    </location>
</feature>
<dbReference type="InterPro" id="IPR052524">
    <property type="entry name" value="MFS_Cyanate_Porter"/>
</dbReference>